<dbReference type="Pfam" id="PF09722">
    <property type="entry name" value="Xre_MbcA_ParS_C"/>
    <property type="match status" value="1"/>
</dbReference>
<reference evidence="2 3" key="1">
    <citation type="submission" date="2022-10" db="EMBL/GenBank/DDBJ databases">
        <title>paucibacter sp. hw8 Genome sequencing.</title>
        <authorList>
            <person name="Park S."/>
        </authorList>
    </citation>
    <scope>NUCLEOTIDE SEQUENCE [LARGE SCALE GENOMIC DNA]</scope>
    <source>
        <strain evidence="3">hw8</strain>
    </source>
</reference>
<dbReference type="InterPro" id="IPR011979">
    <property type="entry name" value="Antitox_Xre"/>
</dbReference>
<dbReference type="InterPro" id="IPR024467">
    <property type="entry name" value="Xre/MbcA/ParS-like_toxin-bd"/>
</dbReference>
<evidence type="ECO:0000313" key="2">
    <source>
        <dbReference type="EMBL" id="MDC8784248.1"/>
    </source>
</evidence>
<dbReference type="RefSeq" id="WP_273595357.1">
    <property type="nucleotide sequence ID" value="NZ_JAQQXS010000002.1"/>
</dbReference>
<dbReference type="NCBIfam" id="TIGR02293">
    <property type="entry name" value="TAS_TIGR02293"/>
    <property type="match status" value="1"/>
</dbReference>
<accession>A0ABT5KMV7</accession>
<proteinExistence type="predicted"/>
<name>A0ABT5KMV7_9BURK</name>
<evidence type="ECO:0000313" key="3">
    <source>
        <dbReference type="Proteomes" id="UP001219862"/>
    </source>
</evidence>
<keyword evidence="3" id="KW-1185">Reference proteome</keyword>
<sequence>MLKPSSSLRSYGGSVALAGIWDLLEVREGGPPPRPVQSTPIAFNATAAHHIIKRGITSRAIAPLGDALGLGKGLVADYLDLDRGTANRRAAKDQLLPLHAAEGVLRLMELFELASDTFESEDEASAWLRKPHPMLDGETPLETAKTSYGGERVKDILLALKYGGVV</sequence>
<dbReference type="Proteomes" id="UP001219862">
    <property type="component" value="Unassembled WGS sequence"/>
</dbReference>
<organism evidence="2 3">
    <name type="scientific">Roseateles koreensis</name>
    <dbReference type="NCBI Taxonomy" id="2987526"/>
    <lineage>
        <taxon>Bacteria</taxon>
        <taxon>Pseudomonadati</taxon>
        <taxon>Pseudomonadota</taxon>
        <taxon>Betaproteobacteria</taxon>
        <taxon>Burkholderiales</taxon>
        <taxon>Sphaerotilaceae</taxon>
        <taxon>Roseateles</taxon>
    </lineage>
</organism>
<gene>
    <name evidence="2" type="ORF">PRZ01_03455</name>
</gene>
<comment type="caution">
    <text evidence="2">The sequence shown here is derived from an EMBL/GenBank/DDBJ whole genome shotgun (WGS) entry which is preliminary data.</text>
</comment>
<protein>
    <submittedName>
        <fullName evidence="2">DUF2384 domain-containing protein</fullName>
    </submittedName>
</protein>
<evidence type="ECO:0000259" key="1">
    <source>
        <dbReference type="Pfam" id="PF09722"/>
    </source>
</evidence>
<feature type="domain" description="Antitoxin Xre/MbcA/ParS-like toxin-binding" evidence="1">
    <location>
        <begin position="115"/>
        <end position="163"/>
    </location>
</feature>
<dbReference type="EMBL" id="JAQQXS010000002">
    <property type="protein sequence ID" value="MDC8784248.1"/>
    <property type="molecule type" value="Genomic_DNA"/>
</dbReference>